<proteinExistence type="predicted"/>
<keyword evidence="2" id="KW-0812">Transmembrane</keyword>
<dbReference type="Proteomes" id="UP000780801">
    <property type="component" value="Unassembled WGS sequence"/>
</dbReference>
<dbReference type="EMBL" id="JAABOA010001943">
    <property type="protein sequence ID" value="KAF9580630.1"/>
    <property type="molecule type" value="Genomic_DNA"/>
</dbReference>
<feature type="chain" id="PRO_5040165968" evidence="3">
    <location>
        <begin position="39"/>
        <end position="309"/>
    </location>
</feature>
<evidence type="ECO:0000256" key="2">
    <source>
        <dbReference type="SAM" id="Phobius"/>
    </source>
</evidence>
<keyword evidence="3" id="KW-0732">Signal</keyword>
<comment type="caution">
    <text evidence="4">The sequence shown here is derived from an EMBL/GenBank/DDBJ whole genome shotgun (WGS) entry which is preliminary data.</text>
</comment>
<feature type="compositionally biased region" description="Gly residues" evidence="1">
    <location>
        <begin position="171"/>
        <end position="182"/>
    </location>
</feature>
<feature type="compositionally biased region" description="Basic and acidic residues" evidence="1">
    <location>
        <begin position="259"/>
        <end position="271"/>
    </location>
</feature>
<evidence type="ECO:0000313" key="4">
    <source>
        <dbReference type="EMBL" id="KAF9580630.1"/>
    </source>
</evidence>
<evidence type="ECO:0000256" key="3">
    <source>
        <dbReference type="SAM" id="SignalP"/>
    </source>
</evidence>
<sequence>MSTTQAPSRTGAWASRPWVALAATSTLLSLLIPTLVSAAPSSLSSSSSIQKRAAVSYVETSLPTIDLTFHGVDRKDYTDKVKLNECFSAITLPIDNHVRNYTAITSNSAKNFAINFYMDDQCTEYDYSVVGDLNQYQNSFASILYVGQYNDAKPGFYENREFSKTTLPDQGTGGAGGDGSSGTGSAGFAVGVGIIGMVILMGVIALGVVGYRKFQSRYGRKRGDGVFMTLATERDDDDDGENGPHSSALMQSRVGVSFDEERYPTNYRDDNDNASDADDDDDEVELGGYPQNPTGPTQKVPDHGIQPLK</sequence>
<feature type="transmembrane region" description="Helical" evidence="2">
    <location>
        <begin position="188"/>
        <end position="211"/>
    </location>
</feature>
<dbReference type="AlphaFoldDB" id="A0A9P6KDD7"/>
<gene>
    <name evidence="4" type="ORF">BGW38_002648</name>
</gene>
<dbReference type="OrthoDB" id="2442837at2759"/>
<evidence type="ECO:0000256" key="1">
    <source>
        <dbReference type="SAM" id="MobiDB-lite"/>
    </source>
</evidence>
<accession>A0A9P6KDD7</accession>
<feature type="region of interest" description="Disordered" evidence="1">
    <location>
        <begin position="163"/>
        <end position="182"/>
    </location>
</feature>
<keyword evidence="2" id="KW-1133">Transmembrane helix</keyword>
<reference evidence="4" key="1">
    <citation type="journal article" date="2020" name="Fungal Divers.">
        <title>Resolving the Mortierellaceae phylogeny through synthesis of multi-gene phylogenetics and phylogenomics.</title>
        <authorList>
            <person name="Vandepol N."/>
            <person name="Liber J."/>
            <person name="Desiro A."/>
            <person name="Na H."/>
            <person name="Kennedy M."/>
            <person name="Barry K."/>
            <person name="Grigoriev I.V."/>
            <person name="Miller A.N."/>
            <person name="O'Donnell K."/>
            <person name="Stajich J.E."/>
            <person name="Bonito G."/>
        </authorList>
    </citation>
    <scope>NUCLEOTIDE SEQUENCE</scope>
    <source>
        <strain evidence="4">KOD1015</strain>
    </source>
</reference>
<keyword evidence="5" id="KW-1185">Reference proteome</keyword>
<feature type="signal peptide" evidence="3">
    <location>
        <begin position="1"/>
        <end position="38"/>
    </location>
</feature>
<organism evidence="4 5">
    <name type="scientific">Lunasporangiospora selenospora</name>
    <dbReference type="NCBI Taxonomy" id="979761"/>
    <lineage>
        <taxon>Eukaryota</taxon>
        <taxon>Fungi</taxon>
        <taxon>Fungi incertae sedis</taxon>
        <taxon>Mucoromycota</taxon>
        <taxon>Mortierellomycotina</taxon>
        <taxon>Mortierellomycetes</taxon>
        <taxon>Mortierellales</taxon>
        <taxon>Mortierellaceae</taxon>
        <taxon>Lunasporangiospora</taxon>
    </lineage>
</organism>
<keyword evidence="2" id="KW-0472">Membrane</keyword>
<name>A0A9P6KDD7_9FUNG</name>
<feature type="region of interest" description="Disordered" evidence="1">
    <location>
        <begin position="233"/>
        <end position="309"/>
    </location>
</feature>
<protein>
    <submittedName>
        <fullName evidence="4">Uncharacterized protein</fullName>
    </submittedName>
</protein>
<feature type="compositionally biased region" description="Acidic residues" evidence="1">
    <location>
        <begin position="272"/>
        <end position="285"/>
    </location>
</feature>
<evidence type="ECO:0000313" key="5">
    <source>
        <dbReference type="Proteomes" id="UP000780801"/>
    </source>
</evidence>